<keyword evidence="1" id="KW-0732">Signal</keyword>
<comment type="caution">
    <text evidence="2">The sequence shown here is derived from an EMBL/GenBank/DDBJ whole genome shotgun (WGS) entry which is preliminary data.</text>
</comment>
<dbReference type="EMBL" id="JBBXMP010000017">
    <property type="protein sequence ID" value="KAL0068663.1"/>
    <property type="molecule type" value="Genomic_DNA"/>
</dbReference>
<evidence type="ECO:0000313" key="3">
    <source>
        <dbReference type="Proteomes" id="UP001437256"/>
    </source>
</evidence>
<accession>A0ABR3A4Z8</accession>
<protein>
    <submittedName>
        <fullName evidence="2">Uncharacterized protein</fullName>
    </submittedName>
</protein>
<feature type="signal peptide" evidence="1">
    <location>
        <begin position="1"/>
        <end position="17"/>
    </location>
</feature>
<organism evidence="2 3">
    <name type="scientific">Marasmius tenuissimus</name>
    <dbReference type="NCBI Taxonomy" id="585030"/>
    <lineage>
        <taxon>Eukaryota</taxon>
        <taxon>Fungi</taxon>
        <taxon>Dikarya</taxon>
        <taxon>Basidiomycota</taxon>
        <taxon>Agaricomycotina</taxon>
        <taxon>Agaricomycetes</taxon>
        <taxon>Agaricomycetidae</taxon>
        <taxon>Agaricales</taxon>
        <taxon>Marasmiineae</taxon>
        <taxon>Marasmiaceae</taxon>
        <taxon>Marasmius</taxon>
    </lineage>
</organism>
<dbReference type="Proteomes" id="UP001437256">
    <property type="component" value="Unassembled WGS sequence"/>
</dbReference>
<evidence type="ECO:0000313" key="2">
    <source>
        <dbReference type="EMBL" id="KAL0068663.1"/>
    </source>
</evidence>
<reference evidence="2 3" key="1">
    <citation type="submission" date="2024-05" db="EMBL/GenBank/DDBJ databases">
        <title>A draft genome resource for the thread blight pathogen Marasmius tenuissimus strain MS-2.</title>
        <authorList>
            <person name="Yulfo-Soto G.E."/>
            <person name="Baruah I.K."/>
            <person name="Amoako-Attah I."/>
            <person name="Bukari Y."/>
            <person name="Meinhardt L.W."/>
            <person name="Bailey B.A."/>
            <person name="Cohen S.P."/>
        </authorList>
    </citation>
    <scope>NUCLEOTIDE SEQUENCE [LARGE SCALE GENOMIC DNA]</scope>
    <source>
        <strain evidence="2 3">MS-2</strain>
    </source>
</reference>
<sequence>MFKFLSVLPLLAGFASAGPILQPLAYSVSPLAYISGIQSTNTDSRMFYQKSDGSIWQTCISGHFVGGRTTCDTQIVPRTEAISSTPIASVANSNLSEVSTAAKYCSSPSFTRRDSHTLLPVSQWHLFFVSPTNTLSEYIYQASSVSASNPSGIRGGASCADCITSEKLSVFTTKNKALEAFYQINNDTPKLRVWFISAGQTTTITEAGKEGTQVL</sequence>
<keyword evidence="3" id="KW-1185">Reference proteome</keyword>
<name>A0ABR3A4Z8_9AGAR</name>
<dbReference type="Gene3D" id="2.120.10.70">
    <property type="entry name" value="Fucose-specific lectin"/>
    <property type="match status" value="1"/>
</dbReference>
<dbReference type="SUPFAM" id="SSF89372">
    <property type="entry name" value="Fucose-specific lectin"/>
    <property type="match status" value="1"/>
</dbReference>
<gene>
    <name evidence="2" type="ORF">AAF712_004379</name>
</gene>
<proteinExistence type="predicted"/>
<feature type="chain" id="PRO_5045441297" evidence="1">
    <location>
        <begin position="18"/>
        <end position="215"/>
    </location>
</feature>
<evidence type="ECO:0000256" key="1">
    <source>
        <dbReference type="SAM" id="SignalP"/>
    </source>
</evidence>